<keyword evidence="2" id="KW-0698">rRNA processing</keyword>
<dbReference type="STRING" id="4432.A0A1U8Q3X6"/>
<dbReference type="Pfam" id="PF10273">
    <property type="entry name" value="WGG"/>
    <property type="match status" value="1"/>
</dbReference>
<evidence type="ECO:0000256" key="2">
    <source>
        <dbReference type="ARBA" id="ARBA00022552"/>
    </source>
</evidence>
<comment type="similarity">
    <text evidence="1">Belongs to the TSR2 family.</text>
</comment>
<dbReference type="OMA" id="MAMEGEW"/>
<evidence type="ECO:0000313" key="3">
    <source>
        <dbReference type="Proteomes" id="UP000189703"/>
    </source>
</evidence>
<dbReference type="GeneID" id="104598604"/>
<dbReference type="PANTHER" id="PTHR21250">
    <property type="entry name" value="PRE-RRNA-PROCESSING PROTEIN TSR2 HOMOLOG"/>
    <property type="match status" value="1"/>
</dbReference>
<dbReference type="RefSeq" id="XP_019053519.1">
    <property type="nucleotide sequence ID" value="XM_019197974.1"/>
</dbReference>
<sequence>MGLDNGGHVPAQPSPESLSRLSEGISLLLSRWTALQMAIENEWGGKDSRQKSEQLAADIFSWFSQSREPHYIDDLENMLDENMVLSFNTDIEDGSIEKVAEQLIVMHEDCQQGNYESIEKLRKSNFGKVALSQNRQVIMVKHHPERFHAAFIGTICLFSFIETSHDWPLYFIYFNLITNITIHLDFFCLLK</sequence>
<dbReference type="Proteomes" id="UP000189703">
    <property type="component" value="Unplaced"/>
</dbReference>
<evidence type="ECO:0000313" key="4">
    <source>
        <dbReference type="RefSeq" id="XP_019053519.1"/>
    </source>
</evidence>
<dbReference type="GO" id="GO:0005634">
    <property type="term" value="C:nucleus"/>
    <property type="evidence" value="ECO:0000318"/>
    <property type="project" value="GO_Central"/>
</dbReference>
<gene>
    <name evidence="4" type="primary">LOC104598604</name>
</gene>
<reference evidence="4" key="1">
    <citation type="submission" date="2025-08" db="UniProtKB">
        <authorList>
            <consortium name="RefSeq"/>
        </authorList>
    </citation>
    <scope>IDENTIFICATION</scope>
</reference>
<dbReference type="GO" id="GO:0000462">
    <property type="term" value="P:maturation of SSU-rRNA from tricistronic rRNA transcript (SSU-rRNA, 5.8S rRNA, LSU-rRNA)"/>
    <property type="evidence" value="ECO:0000318"/>
    <property type="project" value="GO_Central"/>
</dbReference>
<organism evidence="3 4">
    <name type="scientific">Nelumbo nucifera</name>
    <name type="common">Sacred lotus</name>
    <dbReference type="NCBI Taxonomy" id="4432"/>
    <lineage>
        <taxon>Eukaryota</taxon>
        <taxon>Viridiplantae</taxon>
        <taxon>Streptophyta</taxon>
        <taxon>Embryophyta</taxon>
        <taxon>Tracheophyta</taxon>
        <taxon>Spermatophyta</taxon>
        <taxon>Magnoliopsida</taxon>
        <taxon>Proteales</taxon>
        <taxon>Nelumbonaceae</taxon>
        <taxon>Nelumbo</taxon>
    </lineage>
</organism>
<keyword evidence="3" id="KW-1185">Reference proteome</keyword>
<evidence type="ECO:0000256" key="1">
    <source>
        <dbReference type="ARBA" id="ARBA00006524"/>
    </source>
</evidence>
<dbReference type="AlphaFoldDB" id="A0A1U8Q3X6"/>
<accession>A0A1U8Q3X6</accession>
<proteinExistence type="inferred from homology"/>
<dbReference type="InParanoid" id="A0A1U8Q3X6"/>
<dbReference type="OrthoDB" id="263560at2759"/>
<dbReference type="InterPro" id="IPR019398">
    <property type="entry name" value="Pre-rRNA_process_TSR2"/>
</dbReference>
<name>A0A1U8Q3X6_NELNU</name>
<protein>
    <submittedName>
        <fullName evidence="4">Pre-rRNA-processing protein TSR2 homolog isoform X1</fullName>
    </submittedName>
</protein>